<evidence type="ECO:0000313" key="3">
    <source>
        <dbReference type="Proteomes" id="UP001500604"/>
    </source>
</evidence>
<protein>
    <submittedName>
        <fullName evidence="2">Uncharacterized protein</fullName>
    </submittedName>
</protein>
<evidence type="ECO:0000313" key="2">
    <source>
        <dbReference type="EMBL" id="GAA4650367.1"/>
    </source>
</evidence>
<keyword evidence="1" id="KW-0732">Signal</keyword>
<name>A0ABP8V3A0_9GAMM</name>
<keyword evidence="3" id="KW-1185">Reference proteome</keyword>
<feature type="signal peptide" evidence="1">
    <location>
        <begin position="1"/>
        <end position="24"/>
    </location>
</feature>
<sequence length="152" mass="16893">MKFLRYCFICLMPLLALTISPIQATEGVFEYTPTDEHILASTTERADVSIDFLPGTAFVAWIVSRDGETQKVHDYGTYAVGGHWQVSLPVNSRIKVGIQGFGPKHCRYFSVIKPTSGTIKFWGASDHSKYSIEGDAVKYDTEETTFQGCSDP</sequence>
<organism evidence="2 3">
    <name type="scientific">Kistimonas scapharcae</name>
    <dbReference type="NCBI Taxonomy" id="1036133"/>
    <lineage>
        <taxon>Bacteria</taxon>
        <taxon>Pseudomonadati</taxon>
        <taxon>Pseudomonadota</taxon>
        <taxon>Gammaproteobacteria</taxon>
        <taxon>Oceanospirillales</taxon>
        <taxon>Endozoicomonadaceae</taxon>
        <taxon>Kistimonas</taxon>
    </lineage>
</organism>
<accession>A0ABP8V3A0</accession>
<dbReference type="RefSeq" id="WP_345196533.1">
    <property type="nucleotide sequence ID" value="NZ_BAABFL010000390.1"/>
</dbReference>
<feature type="chain" id="PRO_5045157062" evidence="1">
    <location>
        <begin position="25"/>
        <end position="152"/>
    </location>
</feature>
<gene>
    <name evidence="2" type="ORF">GCM10023116_26500</name>
</gene>
<proteinExistence type="predicted"/>
<comment type="caution">
    <text evidence="2">The sequence shown here is derived from an EMBL/GenBank/DDBJ whole genome shotgun (WGS) entry which is preliminary data.</text>
</comment>
<dbReference type="EMBL" id="BAABFL010000390">
    <property type="protein sequence ID" value="GAA4650367.1"/>
    <property type="molecule type" value="Genomic_DNA"/>
</dbReference>
<evidence type="ECO:0000256" key="1">
    <source>
        <dbReference type="SAM" id="SignalP"/>
    </source>
</evidence>
<dbReference type="Proteomes" id="UP001500604">
    <property type="component" value="Unassembled WGS sequence"/>
</dbReference>
<reference evidence="3" key="1">
    <citation type="journal article" date="2019" name="Int. J. Syst. Evol. Microbiol.">
        <title>The Global Catalogue of Microorganisms (GCM) 10K type strain sequencing project: providing services to taxonomists for standard genome sequencing and annotation.</title>
        <authorList>
            <consortium name="The Broad Institute Genomics Platform"/>
            <consortium name="The Broad Institute Genome Sequencing Center for Infectious Disease"/>
            <person name="Wu L."/>
            <person name="Ma J."/>
        </authorList>
    </citation>
    <scope>NUCLEOTIDE SEQUENCE [LARGE SCALE GENOMIC DNA]</scope>
    <source>
        <strain evidence="3">JCM 17805</strain>
    </source>
</reference>